<reference evidence="1 2" key="1">
    <citation type="submission" date="2019-02" db="EMBL/GenBank/DDBJ databases">
        <title>Haloarcula mannanilyticum sp. nov., a mannan degrading haloarchaeon isolated from commercial salt.</title>
        <authorList>
            <person name="Enomoto S."/>
            <person name="Shimane Y."/>
            <person name="Kamekura M."/>
            <person name="Ito T."/>
            <person name="Moriya O."/>
            <person name="Ihara K."/>
            <person name="Takahashi-Ando N."/>
            <person name="Fukushima Y."/>
            <person name="Yoshida Y."/>
            <person name="Usama R."/>
            <person name="Takai K."/>
            <person name="Minegishi H."/>
        </authorList>
    </citation>
    <scope>NUCLEOTIDE SEQUENCE [LARGE SCALE GENOMIC DNA]</scope>
    <source>
        <strain evidence="1 2">MD130-1</strain>
    </source>
</reference>
<gene>
    <name evidence="1" type="ORF">Harman_32490</name>
</gene>
<sequence>MAHDYPEWWEKNAALREKMGLPEYEPSRFTDGAYVHEVIEEIEEEYDCEVELVSEDPNYPSNWTFRINGTACAETRRHRDENGNNVYQLTASEFRRQVTETIEP</sequence>
<comment type="caution">
    <text evidence="1">The sequence shown here is derived from an EMBL/GenBank/DDBJ whole genome shotgun (WGS) entry which is preliminary data.</text>
</comment>
<keyword evidence="2" id="KW-1185">Reference proteome</keyword>
<evidence type="ECO:0000313" key="1">
    <source>
        <dbReference type="EMBL" id="GCF15314.1"/>
    </source>
</evidence>
<dbReference type="RefSeq" id="WP_137684839.1">
    <property type="nucleotide sequence ID" value="NZ_BIXZ01000007.1"/>
</dbReference>
<accession>A0A4C2EL92</accession>
<evidence type="ECO:0000313" key="2">
    <source>
        <dbReference type="Proteomes" id="UP000304382"/>
    </source>
</evidence>
<dbReference type="Proteomes" id="UP000304382">
    <property type="component" value="Unassembled WGS sequence"/>
</dbReference>
<organism evidence="1 2">
    <name type="scientific">Haloarcula mannanilytica</name>
    <dbReference type="NCBI Taxonomy" id="2509225"/>
    <lineage>
        <taxon>Archaea</taxon>
        <taxon>Methanobacteriati</taxon>
        <taxon>Methanobacteriota</taxon>
        <taxon>Stenosarchaea group</taxon>
        <taxon>Halobacteria</taxon>
        <taxon>Halobacteriales</taxon>
        <taxon>Haloarculaceae</taxon>
        <taxon>Haloarcula</taxon>
    </lineage>
</organism>
<dbReference type="AlphaFoldDB" id="A0A4C2EL92"/>
<protein>
    <submittedName>
        <fullName evidence="1">Uncharacterized protein</fullName>
    </submittedName>
</protein>
<dbReference type="EMBL" id="BIXZ01000007">
    <property type="protein sequence ID" value="GCF15314.1"/>
    <property type="molecule type" value="Genomic_DNA"/>
</dbReference>
<dbReference type="OrthoDB" id="223735at2157"/>
<name>A0A4C2EL92_9EURY</name>
<proteinExistence type="predicted"/>